<dbReference type="Pfam" id="PF01661">
    <property type="entry name" value="Macro"/>
    <property type="match status" value="1"/>
</dbReference>
<dbReference type="PROSITE" id="PS51154">
    <property type="entry name" value="MACRO"/>
    <property type="match status" value="1"/>
</dbReference>
<protein>
    <submittedName>
        <fullName evidence="3">Macro domain-containing protein</fullName>
    </submittedName>
</protein>
<feature type="domain" description="Macro" evidence="2">
    <location>
        <begin position="15"/>
        <end position="194"/>
    </location>
</feature>
<dbReference type="SMART" id="SM00506">
    <property type="entry name" value="A1pp"/>
    <property type="match status" value="1"/>
</dbReference>
<dbReference type="InterPro" id="IPR043472">
    <property type="entry name" value="Macro_dom-like"/>
</dbReference>
<evidence type="ECO:0000256" key="1">
    <source>
        <dbReference type="SAM" id="MobiDB-lite"/>
    </source>
</evidence>
<gene>
    <name evidence="3" type="ORF">LVJ94_19520</name>
</gene>
<dbReference type="EMBL" id="CP089983">
    <property type="protein sequence ID" value="WXB09408.1"/>
    <property type="molecule type" value="Genomic_DNA"/>
</dbReference>
<evidence type="ECO:0000313" key="3">
    <source>
        <dbReference type="EMBL" id="WXB09408.1"/>
    </source>
</evidence>
<evidence type="ECO:0000259" key="2">
    <source>
        <dbReference type="PROSITE" id="PS51154"/>
    </source>
</evidence>
<proteinExistence type="predicted"/>
<dbReference type="Proteomes" id="UP001374803">
    <property type="component" value="Chromosome"/>
</dbReference>
<organism evidence="3 4">
    <name type="scientific">Pendulispora rubella</name>
    <dbReference type="NCBI Taxonomy" id="2741070"/>
    <lineage>
        <taxon>Bacteria</taxon>
        <taxon>Pseudomonadati</taxon>
        <taxon>Myxococcota</taxon>
        <taxon>Myxococcia</taxon>
        <taxon>Myxococcales</taxon>
        <taxon>Sorangiineae</taxon>
        <taxon>Pendulisporaceae</taxon>
        <taxon>Pendulispora</taxon>
    </lineage>
</organism>
<keyword evidence="4" id="KW-1185">Reference proteome</keyword>
<dbReference type="SUPFAM" id="SSF52949">
    <property type="entry name" value="Macro domain-like"/>
    <property type="match status" value="1"/>
</dbReference>
<dbReference type="Gene3D" id="3.40.220.10">
    <property type="entry name" value="Leucine Aminopeptidase, subunit E, domain 1"/>
    <property type="match status" value="1"/>
</dbReference>
<dbReference type="RefSeq" id="WP_394839081.1">
    <property type="nucleotide sequence ID" value="NZ_CP089929.1"/>
</dbReference>
<name>A0ABZ2LEN4_9BACT</name>
<feature type="region of interest" description="Disordered" evidence="1">
    <location>
        <begin position="200"/>
        <end position="247"/>
    </location>
</feature>
<evidence type="ECO:0000313" key="4">
    <source>
        <dbReference type="Proteomes" id="UP001374803"/>
    </source>
</evidence>
<feature type="compositionally biased region" description="Acidic residues" evidence="1">
    <location>
        <begin position="222"/>
        <end position="247"/>
    </location>
</feature>
<dbReference type="InterPro" id="IPR002589">
    <property type="entry name" value="Macro_dom"/>
</dbReference>
<sequence>MLVRVILVDVNPKMVAAWKATFEENLEVDVVAGSMLDQQVSAYVSPTNSKGSMDGGLDAVLKKHFGAKIESAVQKEIGRIHQGSMPVGHATCVETGSPMPRYLISTPTMTRSSEDISDTMNVVLACAAAFQAVHMQNARLPGSIRSIALPGLGANTGQVPVEICADLMWTAYDLFRRKEFEDFGDLRKALEEELGGDLGPVVGKPQKHVVKAPGIKAAPTSDFDDEEEDDDDDDGNEDEDEDFDDQE</sequence>
<accession>A0ABZ2LEN4</accession>
<reference evidence="3" key="1">
    <citation type="submission" date="2021-12" db="EMBL/GenBank/DDBJ databases">
        <title>Discovery of the Pendulisporaceae a myxobacterial family with distinct sporulation behavior and unique specialized metabolism.</title>
        <authorList>
            <person name="Garcia R."/>
            <person name="Popoff A."/>
            <person name="Bader C.D."/>
            <person name="Loehr J."/>
            <person name="Walesch S."/>
            <person name="Walt C."/>
            <person name="Boldt J."/>
            <person name="Bunk B."/>
            <person name="Haeckl F.J.F.P.J."/>
            <person name="Gunesch A.P."/>
            <person name="Birkelbach J."/>
            <person name="Nuebel U."/>
            <person name="Pietschmann T."/>
            <person name="Bach T."/>
            <person name="Mueller R."/>
        </authorList>
    </citation>
    <scope>NUCLEOTIDE SEQUENCE</scope>
    <source>
        <strain evidence="3">MSr11367</strain>
    </source>
</reference>